<evidence type="ECO:0000256" key="6">
    <source>
        <dbReference type="ARBA" id="ARBA00022723"/>
    </source>
</evidence>
<dbReference type="GO" id="GO:0000049">
    <property type="term" value="F:tRNA binding"/>
    <property type="evidence" value="ECO:0007669"/>
    <property type="project" value="TreeGrafter"/>
</dbReference>
<dbReference type="PANTHER" id="PTHR42918">
    <property type="entry name" value="LYSYL-TRNA SYNTHETASE"/>
    <property type="match status" value="1"/>
</dbReference>
<keyword evidence="9 13" id="KW-0460">Magnesium</keyword>
<accession>I4C892</accession>
<comment type="subunit">
    <text evidence="3 13">Homodimer.</text>
</comment>
<evidence type="ECO:0000256" key="3">
    <source>
        <dbReference type="ARBA" id="ARBA00011738"/>
    </source>
</evidence>
<sequence length="503" mass="57402">MQEHSTDTKKTQVSSLTEVRIQKVQELQDLGIPAYSVGFVPNINSSVFKSNFAHVEELEESADPVKMVGRIMAIRLLGKAAFLRLRDAAGDFQAYASRDHVGTDKYKMLKKLDVGDIIGTVGRPFRTRTGELSIFTDDFAILSKSLRPLPEKWHGLSDVEIRYRQRYLDLIVNTAARDVVRTRSRIISYIRRFLVEREFLEVETPMMQAIPGGATAKPFETFHHALGRKLYLRIAPELYLKRLLVGGFDRVFEINRNFRNEGISTQHNPEFTMLEFYQAYATYEDLMALTEELLSSLAREIIGGHEFSYGERTVNLAPPWERITVKEALLKYGGFSVEDIEDRNALFIKAVELGLEVNKDEGIGKLWMALFDELVEDKLWGPIFVHKYPVEVSPLARRNDEDPTVTDRFELYICGRELANAFTELTDPLDQRGRFEEQVRARAAGDEEAHFLDEDFLRALEYGMPPAAGEGIGIDRLVMLLTDSQSIRDVILFPHMRPEKGIG</sequence>
<dbReference type="Pfam" id="PF00152">
    <property type="entry name" value="tRNA-synt_2"/>
    <property type="match status" value="1"/>
</dbReference>
<dbReference type="PATRIC" id="fig|706587.4.peg.3547"/>
<comment type="similarity">
    <text evidence="2 13">Belongs to the class-II aminoacyl-tRNA synthetase family.</text>
</comment>
<evidence type="ECO:0000256" key="4">
    <source>
        <dbReference type="ARBA" id="ARBA00022490"/>
    </source>
</evidence>
<evidence type="ECO:0000256" key="5">
    <source>
        <dbReference type="ARBA" id="ARBA00022598"/>
    </source>
</evidence>
<dbReference type="InterPro" id="IPR018149">
    <property type="entry name" value="Lys-tRNA-synth_II_C"/>
</dbReference>
<dbReference type="RefSeq" id="WP_014810920.1">
    <property type="nucleotide sequence ID" value="NC_018025.1"/>
</dbReference>
<dbReference type="GO" id="GO:0006430">
    <property type="term" value="P:lysyl-tRNA aminoacylation"/>
    <property type="evidence" value="ECO:0007669"/>
    <property type="project" value="UniProtKB-UniRule"/>
</dbReference>
<dbReference type="InterPro" id="IPR002313">
    <property type="entry name" value="Lys-tRNA-ligase_II"/>
</dbReference>
<evidence type="ECO:0000256" key="9">
    <source>
        <dbReference type="ARBA" id="ARBA00022842"/>
    </source>
</evidence>
<dbReference type="GO" id="GO:0004824">
    <property type="term" value="F:lysine-tRNA ligase activity"/>
    <property type="evidence" value="ECO:0007669"/>
    <property type="project" value="UniProtKB-UniRule"/>
</dbReference>
<feature type="binding site" evidence="13">
    <location>
        <position position="417"/>
    </location>
    <ligand>
        <name>Mg(2+)</name>
        <dbReference type="ChEBI" id="CHEBI:18420"/>
        <label>1</label>
    </ligand>
</feature>
<dbReference type="SUPFAM" id="SSF50249">
    <property type="entry name" value="Nucleic acid-binding proteins"/>
    <property type="match status" value="1"/>
</dbReference>
<dbReference type="EMBL" id="CP003360">
    <property type="protein sequence ID" value="AFM25783.1"/>
    <property type="molecule type" value="Genomic_DNA"/>
</dbReference>
<evidence type="ECO:0000256" key="12">
    <source>
        <dbReference type="ARBA" id="ARBA00048573"/>
    </source>
</evidence>
<dbReference type="KEGG" id="dti:Desti_3121"/>
<dbReference type="AlphaFoldDB" id="I4C892"/>
<dbReference type="GO" id="GO:0005524">
    <property type="term" value="F:ATP binding"/>
    <property type="evidence" value="ECO:0007669"/>
    <property type="project" value="UniProtKB-UniRule"/>
</dbReference>
<evidence type="ECO:0000256" key="1">
    <source>
        <dbReference type="ARBA" id="ARBA00004496"/>
    </source>
</evidence>
<dbReference type="eggNOG" id="COG1190">
    <property type="taxonomic scope" value="Bacteria"/>
</dbReference>
<dbReference type="PROSITE" id="PS50862">
    <property type="entry name" value="AA_TRNA_LIGASE_II"/>
    <property type="match status" value="1"/>
</dbReference>
<dbReference type="HAMAP" id="MF_00252">
    <property type="entry name" value="Lys_tRNA_synth_class2"/>
    <property type="match status" value="1"/>
</dbReference>
<evidence type="ECO:0000313" key="16">
    <source>
        <dbReference type="EMBL" id="AFM25783.1"/>
    </source>
</evidence>
<evidence type="ECO:0000313" key="17">
    <source>
        <dbReference type="Proteomes" id="UP000006055"/>
    </source>
</evidence>
<dbReference type="NCBIfam" id="NF001756">
    <property type="entry name" value="PRK00484.1"/>
    <property type="match status" value="1"/>
</dbReference>
<protein>
    <recommendedName>
        <fullName evidence="13">Lysine--tRNA ligase</fullName>
        <ecNumber evidence="13">6.1.1.6</ecNumber>
    </recommendedName>
    <alternativeName>
        <fullName evidence="13">Lysyl-tRNA synthetase</fullName>
        <shortName evidence="13">LysRS</shortName>
    </alternativeName>
</protein>
<evidence type="ECO:0000256" key="11">
    <source>
        <dbReference type="ARBA" id="ARBA00023146"/>
    </source>
</evidence>
<dbReference type="SUPFAM" id="SSF55681">
    <property type="entry name" value="Class II aaRS and biotin synthetases"/>
    <property type="match status" value="1"/>
</dbReference>
<dbReference type="HOGENOM" id="CLU_008255_6_0_7"/>
<dbReference type="InterPro" id="IPR004364">
    <property type="entry name" value="Aa-tRNA-synt_II"/>
</dbReference>
<keyword evidence="4 13" id="KW-0963">Cytoplasm</keyword>
<evidence type="ECO:0000256" key="2">
    <source>
        <dbReference type="ARBA" id="ARBA00008226"/>
    </source>
</evidence>
<feature type="binding site" evidence="13">
    <location>
        <position position="417"/>
    </location>
    <ligand>
        <name>Mg(2+)</name>
        <dbReference type="ChEBI" id="CHEBI:18420"/>
        <label>2</label>
    </ligand>
</feature>
<keyword evidence="11 13" id="KW-0030">Aminoacyl-tRNA synthetase</keyword>
<name>I4C892_DESTA</name>
<proteinExistence type="inferred from homology"/>
<evidence type="ECO:0000256" key="13">
    <source>
        <dbReference type="HAMAP-Rule" id="MF_00252"/>
    </source>
</evidence>
<comment type="cofactor">
    <cofactor evidence="13 14">
        <name>Mg(2+)</name>
        <dbReference type="ChEBI" id="CHEBI:18420"/>
    </cofactor>
    <text evidence="13 14">Binds 3 Mg(2+) ions per subunit.</text>
</comment>
<dbReference type="PRINTS" id="PR00982">
    <property type="entry name" value="TRNASYNTHLYS"/>
</dbReference>
<comment type="subcellular location">
    <subcellularLocation>
        <location evidence="1 13">Cytoplasm</location>
    </subcellularLocation>
</comment>
<dbReference type="STRING" id="706587.Desti_3121"/>
<dbReference type="InterPro" id="IPR006195">
    <property type="entry name" value="aa-tRNA-synth_II"/>
</dbReference>
<evidence type="ECO:0000256" key="7">
    <source>
        <dbReference type="ARBA" id="ARBA00022741"/>
    </source>
</evidence>
<dbReference type="CDD" id="cd00775">
    <property type="entry name" value="LysRS_core"/>
    <property type="match status" value="1"/>
</dbReference>
<dbReference type="Gene3D" id="3.30.930.10">
    <property type="entry name" value="Bira Bifunctional Protein, Domain 2"/>
    <property type="match status" value="1"/>
</dbReference>
<dbReference type="PANTHER" id="PTHR42918:SF15">
    <property type="entry name" value="LYSINE--TRNA LIGASE, CHLOROPLASTIC_MITOCHONDRIAL"/>
    <property type="match status" value="1"/>
</dbReference>
<organism evidence="16 17">
    <name type="scientific">Desulfomonile tiedjei (strain ATCC 49306 / DSM 6799 / DCB-1)</name>
    <dbReference type="NCBI Taxonomy" id="706587"/>
    <lineage>
        <taxon>Bacteria</taxon>
        <taxon>Pseudomonadati</taxon>
        <taxon>Thermodesulfobacteriota</taxon>
        <taxon>Desulfomonilia</taxon>
        <taxon>Desulfomonilales</taxon>
        <taxon>Desulfomonilaceae</taxon>
        <taxon>Desulfomonile</taxon>
    </lineage>
</organism>
<keyword evidence="7 13" id="KW-0547">Nucleotide-binding</keyword>
<comment type="catalytic activity">
    <reaction evidence="12 13 14">
        <text>tRNA(Lys) + L-lysine + ATP = L-lysyl-tRNA(Lys) + AMP + diphosphate</text>
        <dbReference type="Rhea" id="RHEA:20792"/>
        <dbReference type="Rhea" id="RHEA-COMP:9696"/>
        <dbReference type="Rhea" id="RHEA-COMP:9697"/>
        <dbReference type="ChEBI" id="CHEBI:30616"/>
        <dbReference type="ChEBI" id="CHEBI:32551"/>
        <dbReference type="ChEBI" id="CHEBI:33019"/>
        <dbReference type="ChEBI" id="CHEBI:78442"/>
        <dbReference type="ChEBI" id="CHEBI:78529"/>
        <dbReference type="ChEBI" id="CHEBI:456215"/>
        <dbReference type="EC" id="6.1.1.6"/>
    </reaction>
</comment>
<keyword evidence="6 13" id="KW-0479">Metal-binding</keyword>
<keyword evidence="10 13" id="KW-0648">Protein biosynthesis</keyword>
<dbReference type="GO" id="GO:0000287">
    <property type="term" value="F:magnesium ion binding"/>
    <property type="evidence" value="ECO:0007669"/>
    <property type="project" value="UniProtKB-UniRule"/>
</dbReference>
<feature type="domain" description="Aminoacyl-transfer RNA synthetases class-II family profile" evidence="15">
    <location>
        <begin position="181"/>
        <end position="498"/>
    </location>
</feature>
<keyword evidence="5 13" id="KW-0436">Ligase</keyword>
<dbReference type="InterPro" id="IPR045864">
    <property type="entry name" value="aa-tRNA-synth_II/BPL/LPL"/>
</dbReference>
<evidence type="ECO:0000259" key="15">
    <source>
        <dbReference type="PROSITE" id="PS50862"/>
    </source>
</evidence>
<reference evidence="17" key="1">
    <citation type="submission" date="2012-06" db="EMBL/GenBank/DDBJ databases">
        <title>Complete sequence of chromosome of Desulfomonile tiedjei DSM 6799.</title>
        <authorList>
            <person name="Lucas S."/>
            <person name="Copeland A."/>
            <person name="Lapidus A."/>
            <person name="Glavina del Rio T."/>
            <person name="Dalin E."/>
            <person name="Tice H."/>
            <person name="Bruce D."/>
            <person name="Goodwin L."/>
            <person name="Pitluck S."/>
            <person name="Peters L."/>
            <person name="Ovchinnikova G."/>
            <person name="Zeytun A."/>
            <person name="Lu M."/>
            <person name="Kyrpides N."/>
            <person name="Mavromatis K."/>
            <person name="Ivanova N."/>
            <person name="Brettin T."/>
            <person name="Detter J.C."/>
            <person name="Han C."/>
            <person name="Larimer F."/>
            <person name="Land M."/>
            <person name="Hauser L."/>
            <person name="Markowitz V."/>
            <person name="Cheng J.-F."/>
            <person name="Hugenholtz P."/>
            <person name="Woyke T."/>
            <person name="Wu D."/>
            <person name="Spring S."/>
            <person name="Schroeder M."/>
            <person name="Brambilla E."/>
            <person name="Klenk H.-P."/>
            <person name="Eisen J.A."/>
        </authorList>
    </citation>
    <scope>NUCLEOTIDE SEQUENCE [LARGE SCALE GENOMIC DNA]</scope>
    <source>
        <strain evidence="17">ATCC 49306 / DSM 6799 / DCB-1</strain>
    </source>
</reference>
<dbReference type="FunFam" id="3.30.930.10:FF:000001">
    <property type="entry name" value="Lysine--tRNA ligase"/>
    <property type="match status" value="1"/>
</dbReference>
<dbReference type="CDD" id="cd04322">
    <property type="entry name" value="LysRS_N"/>
    <property type="match status" value="1"/>
</dbReference>
<dbReference type="Pfam" id="PF01336">
    <property type="entry name" value="tRNA_anti-codon"/>
    <property type="match status" value="1"/>
</dbReference>
<dbReference type="EC" id="6.1.1.6" evidence="13"/>
<evidence type="ECO:0000256" key="10">
    <source>
        <dbReference type="ARBA" id="ARBA00022917"/>
    </source>
</evidence>
<evidence type="ECO:0000256" key="8">
    <source>
        <dbReference type="ARBA" id="ARBA00022840"/>
    </source>
</evidence>
<dbReference type="InterPro" id="IPR044136">
    <property type="entry name" value="Lys-tRNA-ligase_II_N"/>
</dbReference>
<dbReference type="InterPro" id="IPR004365">
    <property type="entry name" value="NA-bd_OB_tRNA"/>
</dbReference>
<evidence type="ECO:0000256" key="14">
    <source>
        <dbReference type="RuleBase" id="RU000336"/>
    </source>
</evidence>
<dbReference type="Gene3D" id="2.40.50.140">
    <property type="entry name" value="Nucleic acid-binding proteins"/>
    <property type="match status" value="1"/>
</dbReference>
<feature type="binding site" evidence="13">
    <location>
        <position position="410"/>
    </location>
    <ligand>
        <name>Mg(2+)</name>
        <dbReference type="ChEBI" id="CHEBI:18420"/>
        <label>1</label>
    </ligand>
</feature>
<keyword evidence="8 13" id="KW-0067">ATP-binding</keyword>
<keyword evidence="17" id="KW-1185">Reference proteome</keyword>
<dbReference type="GO" id="GO:0005829">
    <property type="term" value="C:cytosol"/>
    <property type="evidence" value="ECO:0007669"/>
    <property type="project" value="TreeGrafter"/>
</dbReference>
<dbReference type="NCBIfam" id="TIGR00499">
    <property type="entry name" value="lysS_bact"/>
    <property type="match status" value="1"/>
</dbReference>
<gene>
    <name evidence="13" type="primary">lysS</name>
    <name evidence="16" type="ordered locus">Desti_3121</name>
</gene>
<dbReference type="InterPro" id="IPR012340">
    <property type="entry name" value="NA-bd_OB-fold"/>
</dbReference>
<dbReference type="Proteomes" id="UP000006055">
    <property type="component" value="Chromosome"/>
</dbReference>